<reference evidence="3" key="1">
    <citation type="submission" date="2016-06" db="UniProtKB">
        <authorList>
            <consortium name="WormBaseParasite"/>
        </authorList>
    </citation>
    <scope>IDENTIFICATION</scope>
</reference>
<gene>
    <name evidence="1" type="ORF">OFLC_LOCUS765</name>
</gene>
<dbReference type="EMBL" id="UZAJ01000293">
    <property type="protein sequence ID" value="VDO26983.1"/>
    <property type="molecule type" value="Genomic_DNA"/>
</dbReference>
<proteinExistence type="predicted"/>
<sequence length="53" mass="6322">MTMIDICTDLELPSRGDLWQGFRCKKIYHEYSDRVAECHFVSSRNRSCQKTYC</sequence>
<evidence type="ECO:0000313" key="1">
    <source>
        <dbReference type="EMBL" id="VDO26983.1"/>
    </source>
</evidence>
<dbReference type="STRING" id="387005.A0A183GZV5"/>
<reference evidence="1 2" key="2">
    <citation type="submission" date="2018-11" db="EMBL/GenBank/DDBJ databases">
        <authorList>
            <consortium name="Pathogen Informatics"/>
        </authorList>
    </citation>
    <scope>NUCLEOTIDE SEQUENCE [LARGE SCALE GENOMIC DNA]</scope>
</reference>
<dbReference type="AlphaFoldDB" id="A0A183GZV5"/>
<evidence type="ECO:0000313" key="2">
    <source>
        <dbReference type="Proteomes" id="UP000267606"/>
    </source>
</evidence>
<dbReference type="Proteomes" id="UP000267606">
    <property type="component" value="Unassembled WGS sequence"/>
</dbReference>
<protein>
    <submittedName>
        <fullName evidence="3">BPTI/Kunitz inhibitor domain-containing protein</fullName>
    </submittedName>
</protein>
<keyword evidence="2" id="KW-1185">Reference proteome</keyword>
<organism evidence="3">
    <name type="scientific">Onchocerca flexuosa</name>
    <dbReference type="NCBI Taxonomy" id="387005"/>
    <lineage>
        <taxon>Eukaryota</taxon>
        <taxon>Metazoa</taxon>
        <taxon>Ecdysozoa</taxon>
        <taxon>Nematoda</taxon>
        <taxon>Chromadorea</taxon>
        <taxon>Rhabditida</taxon>
        <taxon>Spirurina</taxon>
        <taxon>Spiruromorpha</taxon>
        <taxon>Filarioidea</taxon>
        <taxon>Onchocercidae</taxon>
        <taxon>Onchocerca</taxon>
    </lineage>
</organism>
<name>A0A183GZV5_9BILA</name>
<evidence type="ECO:0000313" key="3">
    <source>
        <dbReference type="WBParaSite" id="OFLC_0000076401-mRNA-1"/>
    </source>
</evidence>
<dbReference type="WBParaSite" id="OFLC_0000076401-mRNA-1">
    <property type="protein sequence ID" value="OFLC_0000076401-mRNA-1"/>
    <property type="gene ID" value="OFLC_0000076401"/>
</dbReference>
<accession>A0A183GZV5</accession>